<evidence type="ECO:0000313" key="13">
    <source>
        <dbReference type="Proteomes" id="UP000602260"/>
    </source>
</evidence>
<evidence type="ECO:0000256" key="4">
    <source>
        <dbReference type="ARBA" id="ARBA00022475"/>
    </source>
</evidence>
<evidence type="ECO:0000256" key="10">
    <source>
        <dbReference type="RuleBase" id="RU363054"/>
    </source>
</evidence>
<keyword evidence="8 9" id="KW-0472">Membrane</keyword>
<keyword evidence="7 9" id="KW-1133">Transmembrane helix</keyword>
<dbReference type="InterPro" id="IPR000515">
    <property type="entry name" value="MetI-like"/>
</dbReference>
<dbReference type="SUPFAM" id="SSF161098">
    <property type="entry name" value="MetI-like"/>
    <property type="match status" value="1"/>
</dbReference>
<evidence type="ECO:0000256" key="1">
    <source>
        <dbReference type="ARBA" id="ARBA00004651"/>
    </source>
</evidence>
<feature type="domain" description="ABC transmembrane type-1" evidence="11">
    <location>
        <begin position="61"/>
        <end position="271"/>
    </location>
</feature>
<evidence type="ECO:0000256" key="5">
    <source>
        <dbReference type="ARBA" id="ARBA00022592"/>
    </source>
</evidence>
<comment type="caution">
    <text evidence="12">The sequence shown here is derived from an EMBL/GenBank/DDBJ whole genome shotgun (WGS) entry which is preliminary data.</text>
</comment>
<evidence type="ECO:0000259" key="11">
    <source>
        <dbReference type="PROSITE" id="PS50928"/>
    </source>
</evidence>
<evidence type="ECO:0000256" key="8">
    <source>
        <dbReference type="ARBA" id="ARBA00023136"/>
    </source>
</evidence>
<accession>A0A8J6J1S8</accession>
<organism evidence="12 13">
    <name type="scientific">Flintibacter faecis</name>
    <dbReference type="NCBI Taxonomy" id="2763047"/>
    <lineage>
        <taxon>Bacteria</taxon>
        <taxon>Bacillati</taxon>
        <taxon>Bacillota</taxon>
        <taxon>Clostridia</taxon>
        <taxon>Eubacteriales</taxon>
        <taxon>Flintibacter</taxon>
    </lineage>
</organism>
<feature type="transmembrane region" description="Helical" evidence="9">
    <location>
        <begin position="194"/>
        <end position="216"/>
    </location>
</feature>
<dbReference type="PROSITE" id="PS50928">
    <property type="entry name" value="ABC_TM1"/>
    <property type="match status" value="1"/>
</dbReference>
<evidence type="ECO:0000256" key="6">
    <source>
        <dbReference type="ARBA" id="ARBA00022692"/>
    </source>
</evidence>
<dbReference type="NCBIfam" id="TIGR02138">
    <property type="entry name" value="phosphate_pstC"/>
    <property type="match status" value="1"/>
</dbReference>
<feature type="transmembrane region" description="Helical" evidence="9">
    <location>
        <begin position="104"/>
        <end position="125"/>
    </location>
</feature>
<reference evidence="12" key="1">
    <citation type="submission" date="2020-08" db="EMBL/GenBank/DDBJ databases">
        <title>Genome public.</title>
        <authorList>
            <person name="Liu C."/>
            <person name="Sun Q."/>
        </authorList>
    </citation>
    <scope>NUCLEOTIDE SEQUENCE</scope>
    <source>
        <strain evidence="12">BX5</strain>
    </source>
</reference>
<name>A0A8J6J1S8_9FIRM</name>
<comment type="subcellular location">
    <subcellularLocation>
        <location evidence="1 9">Cell membrane</location>
        <topology evidence="1 9">Multi-pass membrane protein</topology>
    </subcellularLocation>
</comment>
<sequence>MQLLFFLCGAVAVAFVLVITVYLVVSGLPAIQKVGLGNFLLGTTWASASKTDPQYGILPFILTSIYGTAGAILIGVPVGFLTAMFLAKAAPARLAAVVRPAVDLLAGIPSVVYGMVGMAVLLPGIRGLFHLKAGDTLLAAILVLAVMILPSIISVSETALRAVPREYEEASLALGATEMETYFRVSAPAAKSGIAAAVVLGVGRAIGEAMAIMMVAGNAANMPGLFKSVKFLTTAVASEMSYAADGSLQKMALFSIGLVLFLFIMMINVFLNLVLKREKE</sequence>
<dbReference type="GO" id="GO:0005886">
    <property type="term" value="C:plasma membrane"/>
    <property type="evidence" value="ECO:0007669"/>
    <property type="project" value="UniProtKB-SubCell"/>
</dbReference>
<proteinExistence type="inferred from homology"/>
<comment type="similarity">
    <text evidence="2 10">Belongs to the binding-protein-dependent transport system permease family. CysTW subfamily.</text>
</comment>
<comment type="function">
    <text evidence="10">Part of the binding-protein-dependent transport system for phosphate; probably responsible for the translocation of the substrate across the membrane.</text>
</comment>
<dbReference type="PANTHER" id="PTHR30425">
    <property type="entry name" value="PHOSPHATE TRANSPORT SYSTEM PERMEASE PROTEIN PST"/>
    <property type="match status" value="1"/>
</dbReference>
<dbReference type="GO" id="GO:0005315">
    <property type="term" value="F:phosphate transmembrane transporter activity"/>
    <property type="evidence" value="ECO:0007669"/>
    <property type="project" value="InterPro"/>
</dbReference>
<dbReference type="CDD" id="cd06261">
    <property type="entry name" value="TM_PBP2"/>
    <property type="match status" value="1"/>
</dbReference>
<keyword evidence="5 10" id="KW-0592">Phosphate transport</keyword>
<feature type="transmembrane region" description="Helical" evidence="9">
    <location>
        <begin position="137"/>
        <end position="155"/>
    </location>
</feature>
<evidence type="ECO:0000313" key="12">
    <source>
        <dbReference type="EMBL" id="MBC5715971.1"/>
    </source>
</evidence>
<feature type="transmembrane region" description="Helical" evidence="9">
    <location>
        <begin position="251"/>
        <end position="275"/>
    </location>
</feature>
<evidence type="ECO:0000256" key="2">
    <source>
        <dbReference type="ARBA" id="ARBA00007069"/>
    </source>
</evidence>
<feature type="transmembrane region" description="Helical" evidence="9">
    <location>
        <begin position="57"/>
        <end position="83"/>
    </location>
</feature>
<dbReference type="InterPro" id="IPR035906">
    <property type="entry name" value="MetI-like_sf"/>
</dbReference>
<evidence type="ECO:0000256" key="9">
    <source>
        <dbReference type="RuleBase" id="RU363032"/>
    </source>
</evidence>
<dbReference type="RefSeq" id="WP_147560859.1">
    <property type="nucleotide sequence ID" value="NZ_JACOPN010000001.1"/>
</dbReference>
<gene>
    <name evidence="12" type="primary">pstC</name>
    <name evidence="12" type="ORF">H8S55_01280</name>
</gene>
<keyword evidence="13" id="KW-1185">Reference proteome</keyword>
<evidence type="ECO:0000256" key="3">
    <source>
        <dbReference type="ARBA" id="ARBA00022448"/>
    </source>
</evidence>
<keyword evidence="6 9" id="KW-0812">Transmembrane</keyword>
<dbReference type="InterPro" id="IPR011864">
    <property type="entry name" value="Phosphate_PstC"/>
</dbReference>
<comment type="caution">
    <text evidence="10">Lacks conserved residue(s) required for the propagation of feature annotation.</text>
</comment>
<dbReference type="Pfam" id="PF00528">
    <property type="entry name" value="BPD_transp_1"/>
    <property type="match status" value="1"/>
</dbReference>
<dbReference type="GO" id="GO:0006817">
    <property type="term" value="P:phosphate ion transport"/>
    <property type="evidence" value="ECO:0007669"/>
    <property type="project" value="UniProtKB-KW"/>
</dbReference>
<dbReference type="InterPro" id="IPR051124">
    <property type="entry name" value="Phosphate_Transport_Permease"/>
</dbReference>
<dbReference type="Proteomes" id="UP000602260">
    <property type="component" value="Unassembled WGS sequence"/>
</dbReference>
<protein>
    <recommendedName>
        <fullName evidence="10">Phosphate transport system permease protein</fullName>
    </recommendedName>
</protein>
<keyword evidence="3 9" id="KW-0813">Transport</keyword>
<keyword evidence="4 10" id="KW-1003">Cell membrane</keyword>
<dbReference type="AlphaFoldDB" id="A0A8J6J1S8"/>
<dbReference type="PANTHER" id="PTHR30425:SF1">
    <property type="entry name" value="PHOSPHATE TRANSPORT SYSTEM PERMEASE PROTEIN PSTC"/>
    <property type="match status" value="1"/>
</dbReference>
<evidence type="ECO:0000256" key="7">
    <source>
        <dbReference type="ARBA" id="ARBA00022989"/>
    </source>
</evidence>
<dbReference type="Gene3D" id="1.10.3720.10">
    <property type="entry name" value="MetI-like"/>
    <property type="match status" value="1"/>
</dbReference>
<dbReference type="EMBL" id="JACOPN010000001">
    <property type="protein sequence ID" value="MBC5715971.1"/>
    <property type="molecule type" value="Genomic_DNA"/>
</dbReference>